<evidence type="ECO:0000256" key="3">
    <source>
        <dbReference type="ARBA" id="ARBA00022692"/>
    </source>
</evidence>
<feature type="transmembrane region" description="Helical" evidence="6">
    <location>
        <begin position="230"/>
        <end position="258"/>
    </location>
</feature>
<feature type="transmembrane region" description="Helical" evidence="6">
    <location>
        <begin position="80"/>
        <end position="100"/>
    </location>
</feature>
<dbReference type="EMBL" id="DRUB01000176">
    <property type="protein sequence ID" value="HHR96896.1"/>
    <property type="molecule type" value="Genomic_DNA"/>
</dbReference>
<feature type="transmembrane region" description="Helical" evidence="6">
    <location>
        <begin position="121"/>
        <end position="142"/>
    </location>
</feature>
<sequence>MSSSIHIFIVISLVLLVVLLSMTLSMGGFGFTIPPDDVRALARIYLNTTFNLDEKYRYISAMSPEAVTAIVWDYRGLDTLFETSVMFIAIVGALAISRGASEKLLKSSPPKQGMSLIAKTITRITIAMILAVAASIALHGHLTPGGGFQGGATIAVVPMLLIIIFSLYLFSKMMTVYKAVTLRSIGLIGIALSTFIVLIIALLYGGSAYIFQNQPKIYSYYGLPSYIEPIVLGGTLLLFNIFEAFAVAFGFAALLILFTFPEDIMKNIIIGDE</sequence>
<name>A0A7C5Z6A6_9CREN</name>
<dbReference type="InterPro" id="IPR007182">
    <property type="entry name" value="MnhB"/>
</dbReference>
<keyword evidence="2" id="KW-1003">Cell membrane</keyword>
<evidence type="ECO:0000256" key="6">
    <source>
        <dbReference type="SAM" id="Phobius"/>
    </source>
</evidence>
<feature type="transmembrane region" description="Helical" evidence="6">
    <location>
        <begin position="182"/>
        <end position="210"/>
    </location>
</feature>
<accession>A0A7C5Z6A6</accession>
<dbReference type="GO" id="GO:0005886">
    <property type="term" value="C:plasma membrane"/>
    <property type="evidence" value="ECO:0007669"/>
    <property type="project" value="UniProtKB-SubCell"/>
</dbReference>
<feature type="transmembrane region" description="Helical" evidence="6">
    <location>
        <begin position="7"/>
        <end position="31"/>
    </location>
</feature>
<comment type="caution">
    <text evidence="8">The sequence shown here is derived from an EMBL/GenBank/DDBJ whole genome shotgun (WGS) entry which is preliminary data.</text>
</comment>
<reference evidence="8" key="1">
    <citation type="journal article" date="2020" name="mSystems">
        <title>Genome- and Community-Level Interaction Insights into Carbon Utilization and Element Cycling Functions of Hydrothermarchaeota in Hydrothermal Sediment.</title>
        <authorList>
            <person name="Zhou Z."/>
            <person name="Liu Y."/>
            <person name="Xu W."/>
            <person name="Pan J."/>
            <person name="Luo Z.H."/>
            <person name="Li M."/>
        </authorList>
    </citation>
    <scope>NUCLEOTIDE SEQUENCE [LARGE SCALE GENOMIC DNA]</scope>
    <source>
        <strain evidence="8">SpSt-1</strain>
    </source>
</reference>
<dbReference type="InterPro" id="IPR050622">
    <property type="entry name" value="CPA3_antiporter_subunitB"/>
</dbReference>
<comment type="subcellular location">
    <subcellularLocation>
        <location evidence="1">Cell membrane</location>
        <topology evidence="1">Multi-pass membrane protein</topology>
    </subcellularLocation>
</comment>
<evidence type="ECO:0000256" key="5">
    <source>
        <dbReference type="ARBA" id="ARBA00023136"/>
    </source>
</evidence>
<keyword evidence="4 6" id="KW-1133">Transmembrane helix</keyword>
<proteinExistence type="predicted"/>
<evidence type="ECO:0000259" key="7">
    <source>
        <dbReference type="Pfam" id="PF04039"/>
    </source>
</evidence>
<protein>
    <submittedName>
        <fullName evidence="8">Sodium:proton antiporter</fullName>
    </submittedName>
</protein>
<keyword evidence="5 6" id="KW-0472">Membrane</keyword>
<feature type="domain" description="Na+/H+ antiporter MnhB subunit-related protein" evidence="7">
    <location>
        <begin position="117"/>
        <end position="251"/>
    </location>
</feature>
<evidence type="ECO:0000256" key="4">
    <source>
        <dbReference type="ARBA" id="ARBA00022989"/>
    </source>
</evidence>
<evidence type="ECO:0000256" key="1">
    <source>
        <dbReference type="ARBA" id="ARBA00004651"/>
    </source>
</evidence>
<dbReference type="PANTHER" id="PTHR33932">
    <property type="entry name" value="NA(+)/H(+) ANTIPORTER SUBUNIT B"/>
    <property type="match status" value="1"/>
</dbReference>
<evidence type="ECO:0000256" key="2">
    <source>
        <dbReference type="ARBA" id="ARBA00022475"/>
    </source>
</evidence>
<dbReference type="PANTHER" id="PTHR33932:SF4">
    <property type="entry name" value="NA(+)_H(+) ANTIPORTER SUBUNIT B"/>
    <property type="match status" value="1"/>
</dbReference>
<dbReference type="Pfam" id="PF04039">
    <property type="entry name" value="MnhB"/>
    <property type="match status" value="1"/>
</dbReference>
<evidence type="ECO:0000313" key="8">
    <source>
        <dbReference type="EMBL" id="HHR96896.1"/>
    </source>
</evidence>
<feature type="transmembrane region" description="Helical" evidence="6">
    <location>
        <begin position="148"/>
        <end position="170"/>
    </location>
</feature>
<keyword evidence="3 6" id="KW-0812">Transmembrane</keyword>
<dbReference type="AlphaFoldDB" id="A0A7C5Z6A6"/>
<gene>
    <name evidence="8" type="ORF">ENL47_08915</name>
</gene>
<organism evidence="8">
    <name type="scientific">Ignisphaera aggregans</name>
    <dbReference type="NCBI Taxonomy" id="334771"/>
    <lineage>
        <taxon>Archaea</taxon>
        <taxon>Thermoproteota</taxon>
        <taxon>Thermoprotei</taxon>
        <taxon>Desulfurococcales</taxon>
        <taxon>Desulfurococcaceae</taxon>
        <taxon>Ignisphaera</taxon>
    </lineage>
</organism>